<dbReference type="KEGG" id="rgu:A4W93_06445"/>
<dbReference type="EMBL" id="CP015118">
    <property type="protein sequence ID" value="ARN19582.1"/>
    <property type="molecule type" value="Genomic_DNA"/>
</dbReference>
<dbReference type="Gene3D" id="1.20.140.10">
    <property type="entry name" value="Butyryl-CoA Dehydrogenase, subunit A, domain 3"/>
    <property type="match status" value="1"/>
</dbReference>
<dbReference type="InterPro" id="IPR025878">
    <property type="entry name" value="Acyl-CoA_dh-like_C_dom"/>
</dbReference>
<comment type="similarity">
    <text evidence="2">Belongs to the acyl-CoA dehydrogenase family.</text>
</comment>
<dbReference type="InterPro" id="IPR036250">
    <property type="entry name" value="AcylCo_DH-like_C"/>
</dbReference>
<dbReference type="GO" id="GO:0016627">
    <property type="term" value="F:oxidoreductase activity, acting on the CH-CH group of donors"/>
    <property type="evidence" value="ECO:0007669"/>
    <property type="project" value="InterPro"/>
</dbReference>
<evidence type="ECO:0000256" key="2">
    <source>
        <dbReference type="ARBA" id="ARBA00009347"/>
    </source>
</evidence>
<dbReference type="RefSeq" id="WP_085749843.1">
    <property type="nucleotide sequence ID" value="NZ_BSPR01000003.1"/>
</dbReference>
<gene>
    <name evidence="5" type="ORF">A4W93_06445</name>
</gene>
<dbReference type="OrthoDB" id="9764895at2"/>
<protein>
    <submittedName>
        <fullName evidence="5">Acyl-CoA dehydrogenase</fullName>
    </submittedName>
</protein>
<dbReference type="SUPFAM" id="SSF56645">
    <property type="entry name" value="Acyl-CoA dehydrogenase NM domain-like"/>
    <property type="match status" value="1"/>
</dbReference>
<dbReference type="InterPro" id="IPR009075">
    <property type="entry name" value="AcylCo_DH/oxidase_C"/>
</dbReference>
<evidence type="ECO:0000256" key="4">
    <source>
        <dbReference type="ARBA" id="ARBA00022827"/>
    </source>
</evidence>
<dbReference type="AlphaFoldDB" id="A0A1W6L5T8"/>
<name>A0A1W6L5T8_9BURK</name>
<evidence type="ECO:0000256" key="3">
    <source>
        <dbReference type="ARBA" id="ARBA00022630"/>
    </source>
</evidence>
<dbReference type="GO" id="GO:0050660">
    <property type="term" value="F:flavin adenine dinucleotide binding"/>
    <property type="evidence" value="ECO:0007669"/>
    <property type="project" value="InterPro"/>
</dbReference>
<evidence type="ECO:0000256" key="1">
    <source>
        <dbReference type="ARBA" id="ARBA00001974"/>
    </source>
</evidence>
<dbReference type="SUPFAM" id="SSF47203">
    <property type="entry name" value="Acyl-CoA dehydrogenase C-terminal domain-like"/>
    <property type="match status" value="1"/>
</dbReference>
<dbReference type="Pfam" id="PF12806">
    <property type="entry name" value="Acyl-CoA_dh_C"/>
    <property type="match status" value="1"/>
</dbReference>
<dbReference type="Pfam" id="PF00441">
    <property type="entry name" value="Acyl-CoA_dh_1"/>
    <property type="match status" value="1"/>
</dbReference>
<keyword evidence="3" id="KW-0285">Flavoprotein</keyword>
<dbReference type="Gene3D" id="2.40.110.10">
    <property type="entry name" value="Butyryl-CoA Dehydrogenase, subunit A, domain 2"/>
    <property type="match status" value="1"/>
</dbReference>
<sequence length="608" mass="65610">MRETVDFLLLYWLGIPELVDRSRFSEHSLGSFGQALDTCEQIAREKFRPFNRLVDAEEPRIEGDSMVHPEATREAWDAYAASGLLAASQDYEDGGMQLPFVVETAGNAFFLKGSVGLCTGPSTAGVARVITAHGSARQKLAFSTHLLTGKFAGTLCLGEPQADAGWGDIETRAWPDGDGHGADPLGARHRLLGLKTWVCAGDHELNDNIVHLVLAKIPGADGRTGPGAKDVSLFVVPKKLIGPDGQPSGERNDVVLDGLAHKCGWRGTTTARLHLGDGRHLPHGKPGAVGYLVGEAGHGLAYVSQMLREARIGAGLAAAMLGMAGFEASLAYARVACQGLHARAPGRPDWTPQVPLIELADVKRMLLAQKAYSEGALALQLRCARLIDDVGTGAPATAREARALLEVLVPVAKSWPGEWCLEANSLAIQVFGSAGYTREFPVEQHWRDNRLNMIHHGTHGAHGLELLGDKVLMDDGDCLTVLLDHMERTAVRALDHPGLRGHSADLAHAAGQLRGATRASWSTGEPDETLANATPYLQAVGHVVLAWIWLDVLCCVEENAADLSPEFIGGKRSCARYFFRFELPKIGAWLGVVTERESVCRLMRNDWY</sequence>
<dbReference type="Gene3D" id="1.10.540.10">
    <property type="entry name" value="Acyl-CoA dehydrogenase/oxidase, N-terminal domain"/>
    <property type="match status" value="1"/>
</dbReference>
<dbReference type="InterPro" id="IPR052166">
    <property type="entry name" value="Diverse_Acyl-CoA_DH"/>
</dbReference>
<dbReference type="Proteomes" id="UP000193427">
    <property type="component" value="Chromosome"/>
</dbReference>
<dbReference type="STRING" id="946333.A4W93_06445"/>
<reference evidence="5 6" key="1">
    <citation type="submission" date="2016-04" db="EMBL/GenBank/DDBJ databases">
        <title>Complete genome sequence of natural rubber-degrading, novel Gram-negative bacterium, Rhizobacter gummiphilus strain NS21.</title>
        <authorList>
            <person name="Tabata M."/>
            <person name="Kasai D."/>
            <person name="Fukuda M."/>
        </authorList>
    </citation>
    <scope>NUCLEOTIDE SEQUENCE [LARGE SCALE GENOMIC DNA]</scope>
    <source>
        <strain evidence="5 6">NS21</strain>
    </source>
</reference>
<accession>A0A1W6L5T8</accession>
<evidence type="ECO:0000313" key="5">
    <source>
        <dbReference type="EMBL" id="ARN19582.1"/>
    </source>
</evidence>
<keyword evidence="4" id="KW-0274">FAD</keyword>
<dbReference type="InterPro" id="IPR046373">
    <property type="entry name" value="Acyl-CoA_Oxase/DH_mid-dom_sf"/>
</dbReference>
<dbReference type="PANTHER" id="PTHR42803">
    <property type="entry name" value="ACYL-COA DEHYDROGENASE"/>
    <property type="match status" value="1"/>
</dbReference>
<evidence type="ECO:0000313" key="6">
    <source>
        <dbReference type="Proteomes" id="UP000193427"/>
    </source>
</evidence>
<organism evidence="5 6">
    <name type="scientific">Piscinibacter gummiphilus</name>
    <dbReference type="NCBI Taxonomy" id="946333"/>
    <lineage>
        <taxon>Bacteria</taxon>
        <taxon>Pseudomonadati</taxon>
        <taxon>Pseudomonadota</taxon>
        <taxon>Betaproteobacteria</taxon>
        <taxon>Burkholderiales</taxon>
        <taxon>Sphaerotilaceae</taxon>
        <taxon>Piscinibacter</taxon>
    </lineage>
</organism>
<proteinExistence type="inferred from homology"/>
<dbReference type="InterPro" id="IPR009100">
    <property type="entry name" value="AcylCoA_DH/oxidase_NM_dom_sf"/>
</dbReference>
<dbReference type="PANTHER" id="PTHR42803:SF3">
    <property type="entry name" value="ACYL-COA DEHYDROGENASE-RELATED"/>
    <property type="match status" value="1"/>
</dbReference>
<dbReference type="InterPro" id="IPR037069">
    <property type="entry name" value="AcylCoA_DH/ox_N_sf"/>
</dbReference>
<keyword evidence="6" id="KW-1185">Reference proteome</keyword>
<comment type="cofactor">
    <cofactor evidence="1">
        <name>FAD</name>
        <dbReference type="ChEBI" id="CHEBI:57692"/>
    </cofactor>
</comment>